<dbReference type="AlphaFoldDB" id="A0A0K2U5U9"/>
<proteinExistence type="predicted"/>
<protein>
    <submittedName>
        <fullName evidence="1">Uncharacterized protein</fullName>
    </submittedName>
</protein>
<sequence>LLLNFPLLFATSLARGNKLKLFEDTDERPFGRLTVRGFSSLSDDLKFKLSSRTRILVIQSSLYLGSSCP</sequence>
<reference evidence="1" key="1">
    <citation type="submission" date="2014-05" db="EMBL/GenBank/DDBJ databases">
        <authorList>
            <person name="Chronopoulou M."/>
        </authorList>
    </citation>
    <scope>NUCLEOTIDE SEQUENCE</scope>
    <source>
        <tissue evidence="1">Whole organism</tissue>
    </source>
</reference>
<organism evidence="1">
    <name type="scientific">Lepeophtheirus salmonis</name>
    <name type="common">Salmon louse</name>
    <name type="synonym">Caligus salmonis</name>
    <dbReference type="NCBI Taxonomy" id="72036"/>
    <lineage>
        <taxon>Eukaryota</taxon>
        <taxon>Metazoa</taxon>
        <taxon>Ecdysozoa</taxon>
        <taxon>Arthropoda</taxon>
        <taxon>Crustacea</taxon>
        <taxon>Multicrustacea</taxon>
        <taxon>Hexanauplia</taxon>
        <taxon>Copepoda</taxon>
        <taxon>Siphonostomatoida</taxon>
        <taxon>Caligidae</taxon>
        <taxon>Lepeophtheirus</taxon>
    </lineage>
</organism>
<feature type="non-terminal residue" evidence="1">
    <location>
        <position position="1"/>
    </location>
</feature>
<evidence type="ECO:0000313" key="1">
    <source>
        <dbReference type="EMBL" id="CDW33659.1"/>
    </source>
</evidence>
<accession>A0A0K2U5U9</accession>
<dbReference type="EMBL" id="HACA01016298">
    <property type="protein sequence ID" value="CDW33659.1"/>
    <property type="molecule type" value="Transcribed_RNA"/>
</dbReference>
<name>A0A0K2U5U9_LEPSM</name>